<dbReference type="InterPro" id="IPR001965">
    <property type="entry name" value="Znf_PHD"/>
</dbReference>
<dbReference type="Pfam" id="PF00628">
    <property type="entry name" value="PHD"/>
    <property type="match status" value="1"/>
</dbReference>
<dbReference type="InterPro" id="IPR013083">
    <property type="entry name" value="Znf_RING/FYVE/PHD"/>
</dbReference>
<comment type="subcellular location">
    <subcellularLocation>
        <location evidence="1">Nucleus</location>
    </subcellularLocation>
</comment>
<dbReference type="PROSITE" id="PS50016">
    <property type="entry name" value="ZF_PHD_2"/>
    <property type="match status" value="1"/>
</dbReference>
<keyword evidence="3 6" id="KW-0863">Zinc-finger</keyword>
<evidence type="ECO:0000256" key="7">
    <source>
        <dbReference type="SAM" id="MobiDB-lite"/>
    </source>
</evidence>
<dbReference type="PANTHER" id="PTHR46174">
    <property type="entry name" value="CXXC-TYPE ZINC FINGER PROTEIN 1"/>
    <property type="match status" value="1"/>
</dbReference>
<feature type="domain" description="PHD-type" evidence="8">
    <location>
        <begin position="176"/>
        <end position="227"/>
    </location>
</feature>
<organism evidence="9 10">
    <name type="scientific">Diaporthe vaccinii</name>
    <dbReference type="NCBI Taxonomy" id="105482"/>
    <lineage>
        <taxon>Eukaryota</taxon>
        <taxon>Fungi</taxon>
        <taxon>Dikarya</taxon>
        <taxon>Ascomycota</taxon>
        <taxon>Pezizomycotina</taxon>
        <taxon>Sordariomycetes</taxon>
        <taxon>Sordariomycetidae</taxon>
        <taxon>Diaporthales</taxon>
        <taxon>Diaporthaceae</taxon>
        <taxon>Diaporthe</taxon>
        <taxon>Diaporthe eres species complex</taxon>
    </lineage>
</organism>
<keyword evidence="2" id="KW-0479">Metal-binding</keyword>
<dbReference type="PROSITE" id="PS01359">
    <property type="entry name" value="ZF_PHD_1"/>
    <property type="match status" value="1"/>
</dbReference>
<dbReference type="Proteomes" id="UP001600888">
    <property type="component" value="Unassembled WGS sequence"/>
</dbReference>
<dbReference type="InterPro" id="IPR019787">
    <property type="entry name" value="Znf_PHD-finger"/>
</dbReference>
<reference evidence="9 10" key="1">
    <citation type="submission" date="2024-03" db="EMBL/GenBank/DDBJ databases">
        <title>A high-quality draft genome sequence of Diaporthe vaccinii, a causative agent of upright dieback and viscid rot disease in cranberry plants.</title>
        <authorList>
            <person name="Sarrasin M."/>
            <person name="Lang B.F."/>
            <person name="Burger G."/>
        </authorList>
    </citation>
    <scope>NUCLEOTIDE SEQUENCE [LARGE SCALE GENOMIC DNA]</scope>
    <source>
        <strain evidence="9 10">IS7</strain>
    </source>
</reference>
<evidence type="ECO:0000256" key="6">
    <source>
        <dbReference type="PROSITE-ProRule" id="PRU00146"/>
    </source>
</evidence>
<dbReference type="EMBL" id="JBAWTH010000039">
    <property type="protein sequence ID" value="KAL2283987.1"/>
    <property type="molecule type" value="Genomic_DNA"/>
</dbReference>
<feature type="compositionally biased region" description="Low complexity" evidence="7">
    <location>
        <begin position="130"/>
        <end position="166"/>
    </location>
</feature>
<evidence type="ECO:0000256" key="3">
    <source>
        <dbReference type="ARBA" id="ARBA00022771"/>
    </source>
</evidence>
<dbReference type="PANTHER" id="PTHR46174:SF1">
    <property type="entry name" value="CXXC-TYPE ZINC FINGER PROTEIN 1"/>
    <property type="match status" value="1"/>
</dbReference>
<dbReference type="InterPro" id="IPR011011">
    <property type="entry name" value="Znf_FYVE_PHD"/>
</dbReference>
<evidence type="ECO:0000256" key="5">
    <source>
        <dbReference type="ARBA" id="ARBA00023242"/>
    </source>
</evidence>
<evidence type="ECO:0000256" key="4">
    <source>
        <dbReference type="ARBA" id="ARBA00022833"/>
    </source>
</evidence>
<keyword evidence="5" id="KW-0539">Nucleus</keyword>
<evidence type="ECO:0000256" key="1">
    <source>
        <dbReference type="ARBA" id="ARBA00004123"/>
    </source>
</evidence>
<evidence type="ECO:0000256" key="2">
    <source>
        <dbReference type="ARBA" id="ARBA00022723"/>
    </source>
</evidence>
<keyword evidence="4" id="KW-0862">Zinc</keyword>
<evidence type="ECO:0000313" key="10">
    <source>
        <dbReference type="Proteomes" id="UP001600888"/>
    </source>
</evidence>
<keyword evidence="10" id="KW-1185">Reference proteome</keyword>
<dbReference type="InterPro" id="IPR037869">
    <property type="entry name" value="Spp1/CFP1"/>
</dbReference>
<gene>
    <name evidence="9" type="ORF">FJTKL_09221</name>
</gene>
<sequence length="528" mass="58329">MDAFTSSHFAIQPPDTTPPPAIAMDIDQAEPAGVQDTSIKRETSDGVDSDPRMSQIPETANTGSVGRRSPQPRSISQVDATPDDKSDAKLGPTSRATSKKGTAKIVKKNARKTTGSGTRGGRKSRGGSKSGPSSRAKKTTTTTTTTASLASASSPIGGALASSEAGASDEEESDHGPYCICRGPDDHRWMISCDMCNDWFHGECVNIDKTIGEALIQRYVCPGCTDRQGINVTRYKKTCSLEGCWRPARIYDDIRGDAEYSVFCSDKHVEDWWEQLVRSLPENRSLRAKEADLTREKFMGLLNVSTVHKSFEGEEPWHLGKKPFAVPNEFWSHVDQTLVFTSEEQYFLAASAADRYALAEEIVLNKKMQQLLDLANERRKAAITEGLVEKDVCGYDTRLDLVGCPEEFGVFVKSAQGEAIYKNNSLATGGGWTEEQVQVMKAAAAEVEDGREWTLATAGMCDRRRCKPHASWYNIFTKSTRHLIKELARQAKEKLDAETRVREAAATRYFRRRNERTSATRLDGMVLT</sequence>
<protein>
    <recommendedName>
        <fullName evidence="8">PHD-type domain-containing protein</fullName>
    </recommendedName>
</protein>
<dbReference type="Gene3D" id="3.30.40.10">
    <property type="entry name" value="Zinc/RING finger domain, C3HC4 (zinc finger)"/>
    <property type="match status" value="1"/>
</dbReference>
<dbReference type="InterPro" id="IPR019786">
    <property type="entry name" value="Zinc_finger_PHD-type_CS"/>
</dbReference>
<feature type="compositionally biased region" description="Basic residues" evidence="7">
    <location>
        <begin position="97"/>
        <end position="111"/>
    </location>
</feature>
<dbReference type="SUPFAM" id="SSF57903">
    <property type="entry name" value="FYVE/PHD zinc finger"/>
    <property type="match status" value="1"/>
</dbReference>
<comment type="caution">
    <text evidence="9">The sequence shown here is derived from an EMBL/GenBank/DDBJ whole genome shotgun (WGS) entry which is preliminary data.</text>
</comment>
<accession>A0ABR4ENJ4</accession>
<evidence type="ECO:0000313" key="9">
    <source>
        <dbReference type="EMBL" id="KAL2283987.1"/>
    </source>
</evidence>
<feature type="region of interest" description="Disordered" evidence="7">
    <location>
        <begin position="1"/>
        <end position="175"/>
    </location>
</feature>
<evidence type="ECO:0000259" key="8">
    <source>
        <dbReference type="PROSITE" id="PS50016"/>
    </source>
</evidence>
<proteinExistence type="predicted"/>
<name>A0ABR4ENJ4_9PEZI</name>
<dbReference type="SMART" id="SM00249">
    <property type="entry name" value="PHD"/>
    <property type="match status" value="1"/>
</dbReference>